<accession>A0A560JQF3</accession>
<name>A0A560JQF3_9BRAD</name>
<comment type="caution">
    <text evidence="6">The sequence shown here is derived from an EMBL/GenBank/DDBJ whole genome shotgun (WGS) entry which is preliminary data.</text>
</comment>
<protein>
    <submittedName>
        <fullName evidence="6">DoxX-like protein</fullName>
    </submittedName>
</protein>
<comment type="subcellular location">
    <subcellularLocation>
        <location evidence="1">Membrane</location>
        <topology evidence="1">Multi-pass membrane protein</topology>
    </subcellularLocation>
</comment>
<evidence type="ECO:0000256" key="5">
    <source>
        <dbReference type="SAM" id="Phobius"/>
    </source>
</evidence>
<evidence type="ECO:0000313" key="7">
    <source>
        <dbReference type="Proteomes" id="UP000315914"/>
    </source>
</evidence>
<dbReference type="EMBL" id="VITW01000006">
    <property type="protein sequence ID" value="TWB72859.1"/>
    <property type="molecule type" value="Genomic_DNA"/>
</dbReference>
<feature type="transmembrane region" description="Helical" evidence="5">
    <location>
        <begin position="48"/>
        <end position="74"/>
    </location>
</feature>
<dbReference type="Proteomes" id="UP000315914">
    <property type="component" value="Unassembled WGS sequence"/>
</dbReference>
<keyword evidence="7" id="KW-1185">Reference proteome</keyword>
<organism evidence="6 7">
    <name type="scientific">Bradyrhizobium sacchari</name>
    <dbReference type="NCBI Taxonomy" id="1399419"/>
    <lineage>
        <taxon>Bacteria</taxon>
        <taxon>Pseudomonadati</taxon>
        <taxon>Pseudomonadota</taxon>
        <taxon>Alphaproteobacteria</taxon>
        <taxon>Hyphomicrobiales</taxon>
        <taxon>Nitrobacteraceae</taxon>
        <taxon>Bradyrhizobium</taxon>
    </lineage>
</organism>
<dbReference type="InterPro" id="IPR032808">
    <property type="entry name" value="DoxX"/>
</dbReference>
<sequence>MGAADVLPILLAVVLAWAGSLNLAAPKFIREEFKEWGYSDRLRKLIGAMEWIAAAALLIQPIRLLSCAIAIAILEPGLSSAKMRYR</sequence>
<keyword evidence="2 5" id="KW-0812">Transmembrane</keyword>
<keyword evidence="3 5" id="KW-1133">Transmembrane helix</keyword>
<proteinExistence type="predicted"/>
<evidence type="ECO:0000256" key="4">
    <source>
        <dbReference type="ARBA" id="ARBA00023136"/>
    </source>
</evidence>
<keyword evidence="4 5" id="KW-0472">Membrane</keyword>
<dbReference type="OrthoDB" id="7595779at2"/>
<evidence type="ECO:0000256" key="2">
    <source>
        <dbReference type="ARBA" id="ARBA00022692"/>
    </source>
</evidence>
<dbReference type="AlphaFoldDB" id="A0A560JQF3"/>
<evidence type="ECO:0000313" key="6">
    <source>
        <dbReference type="EMBL" id="TWB72859.1"/>
    </source>
</evidence>
<dbReference type="Pfam" id="PF13564">
    <property type="entry name" value="DoxX_2"/>
    <property type="match status" value="1"/>
</dbReference>
<evidence type="ECO:0000256" key="3">
    <source>
        <dbReference type="ARBA" id="ARBA00022989"/>
    </source>
</evidence>
<dbReference type="RefSeq" id="WP_161495416.1">
    <property type="nucleotide sequence ID" value="NZ_LWIG01000015.1"/>
</dbReference>
<dbReference type="GO" id="GO:0016020">
    <property type="term" value="C:membrane"/>
    <property type="evidence" value="ECO:0007669"/>
    <property type="project" value="UniProtKB-SubCell"/>
</dbReference>
<gene>
    <name evidence="6" type="ORF">FBZ95_106574</name>
</gene>
<reference evidence="6 7" key="1">
    <citation type="submission" date="2019-06" db="EMBL/GenBank/DDBJ databases">
        <title>Genomic Encyclopedia of Type Strains, Phase IV (KMG-V): Genome sequencing to study the core and pangenomes of soil and plant-associated prokaryotes.</title>
        <authorList>
            <person name="Whitman W."/>
        </authorList>
    </citation>
    <scope>NUCLEOTIDE SEQUENCE [LARGE SCALE GENOMIC DNA]</scope>
    <source>
        <strain evidence="6 7">BR 10556</strain>
    </source>
</reference>
<evidence type="ECO:0000256" key="1">
    <source>
        <dbReference type="ARBA" id="ARBA00004141"/>
    </source>
</evidence>